<dbReference type="OrthoDB" id="414982at2759"/>
<dbReference type="AlphaFoldDB" id="A0A9N9FUQ7"/>
<name>A0A9N9FUQ7_9GLOM</name>
<keyword evidence="2" id="KW-1185">Reference proteome</keyword>
<protein>
    <submittedName>
        <fullName evidence="1">10022_t:CDS:1</fullName>
    </submittedName>
</protein>
<dbReference type="PANTHER" id="PTHR31511">
    <property type="entry name" value="PROTEIN CBG23764"/>
    <property type="match status" value="1"/>
</dbReference>
<evidence type="ECO:0000313" key="1">
    <source>
        <dbReference type="EMBL" id="CAG8557514.1"/>
    </source>
</evidence>
<sequence length="467" mass="54440">ASATSRREEFSIEIADFNPIGPTAYIPLPETLPKHNNGIINIQNDDDWCFRWSVLGALHPVKVHLERNLHHLYGAFMEELNMDDIPILVPASTLVYKKFEENNPEIKRRVDEYKQVNLLVITEEERSHYCIIKDLHKLIRYNEHLPKCKGLNNAPQQPQMPVKNRSIKAFYNHKCMQPNPYHIFWNLEMLTEKLTSEKKTKLTHTERLQMHKPCGYCYIVVHMNSSLNYEIISHDLYRDPDVLERFVTKIEKKLANIQEDLFVSAEMIIAPKNLKAYNKESCMEKEHPKKKEKKFDKTSLPSKKDFYSLLSQQNISKEDYEHAQKTNVLLLVDVFINYIIICLKDDGLDSSHYVSASGMFNDSLYKSSRVELKLMADMDEYLIVENGIYRGMTMANMNALYSDAMTQYMLTEILDKVSPEEVPDIQSIASDTKISYILKVDLEAPVYLYNYFADYPLVPEKQIISEN</sequence>
<organism evidence="1 2">
    <name type="scientific">Cetraspora pellucida</name>
    <dbReference type="NCBI Taxonomy" id="1433469"/>
    <lineage>
        <taxon>Eukaryota</taxon>
        <taxon>Fungi</taxon>
        <taxon>Fungi incertae sedis</taxon>
        <taxon>Mucoromycota</taxon>
        <taxon>Glomeromycotina</taxon>
        <taxon>Glomeromycetes</taxon>
        <taxon>Diversisporales</taxon>
        <taxon>Gigasporaceae</taxon>
        <taxon>Cetraspora</taxon>
    </lineage>
</organism>
<dbReference type="Proteomes" id="UP000789759">
    <property type="component" value="Unassembled WGS sequence"/>
</dbReference>
<dbReference type="PANTHER" id="PTHR31511:SF12">
    <property type="entry name" value="RHO TERMINATION FACTOR N-TERMINAL DOMAIN-CONTAINING PROTEIN"/>
    <property type="match status" value="1"/>
</dbReference>
<accession>A0A9N9FUQ7</accession>
<comment type="caution">
    <text evidence="1">The sequence shown here is derived from an EMBL/GenBank/DDBJ whole genome shotgun (WGS) entry which is preliminary data.</text>
</comment>
<proteinExistence type="predicted"/>
<feature type="non-terminal residue" evidence="1">
    <location>
        <position position="1"/>
    </location>
</feature>
<evidence type="ECO:0000313" key="2">
    <source>
        <dbReference type="Proteomes" id="UP000789759"/>
    </source>
</evidence>
<reference evidence="1" key="1">
    <citation type="submission" date="2021-06" db="EMBL/GenBank/DDBJ databases">
        <authorList>
            <person name="Kallberg Y."/>
            <person name="Tangrot J."/>
            <person name="Rosling A."/>
        </authorList>
    </citation>
    <scope>NUCLEOTIDE SEQUENCE</scope>
    <source>
        <strain evidence="1">FL966</strain>
    </source>
</reference>
<gene>
    <name evidence="1" type="ORF">CPELLU_LOCUS5045</name>
</gene>
<dbReference type="EMBL" id="CAJVQA010002797">
    <property type="protein sequence ID" value="CAG8557514.1"/>
    <property type="molecule type" value="Genomic_DNA"/>
</dbReference>